<evidence type="ECO:0000313" key="2">
    <source>
        <dbReference type="EMBL" id="CAI2386980.1"/>
    </source>
</evidence>
<evidence type="ECO:0000256" key="1">
    <source>
        <dbReference type="SAM" id="Coils"/>
    </source>
</evidence>
<accession>A0AAD1Y9Y0</accession>
<dbReference type="AlphaFoldDB" id="A0AAD1Y9Y0"/>
<evidence type="ECO:0000313" key="3">
    <source>
        <dbReference type="Proteomes" id="UP001295684"/>
    </source>
</evidence>
<feature type="coiled-coil region" evidence="1">
    <location>
        <begin position="353"/>
        <end position="380"/>
    </location>
</feature>
<protein>
    <submittedName>
        <fullName evidence="2">Uncharacterized protein</fullName>
    </submittedName>
</protein>
<comment type="caution">
    <text evidence="2">The sequence shown here is derived from an EMBL/GenBank/DDBJ whole genome shotgun (WGS) entry which is preliminary data.</text>
</comment>
<reference evidence="2" key="1">
    <citation type="submission" date="2023-07" db="EMBL/GenBank/DDBJ databases">
        <authorList>
            <consortium name="AG Swart"/>
            <person name="Singh M."/>
            <person name="Singh A."/>
            <person name="Seah K."/>
            <person name="Emmerich C."/>
        </authorList>
    </citation>
    <scope>NUCLEOTIDE SEQUENCE</scope>
    <source>
        <strain evidence="2">DP1</strain>
    </source>
</reference>
<keyword evidence="3" id="KW-1185">Reference proteome</keyword>
<dbReference type="Proteomes" id="UP001295684">
    <property type="component" value="Unassembled WGS sequence"/>
</dbReference>
<keyword evidence="1" id="KW-0175">Coiled coil</keyword>
<gene>
    <name evidence="2" type="ORF">ECRASSUSDP1_LOCUS28606</name>
</gene>
<organism evidence="2 3">
    <name type="scientific">Euplotes crassus</name>
    <dbReference type="NCBI Taxonomy" id="5936"/>
    <lineage>
        <taxon>Eukaryota</taxon>
        <taxon>Sar</taxon>
        <taxon>Alveolata</taxon>
        <taxon>Ciliophora</taxon>
        <taxon>Intramacronucleata</taxon>
        <taxon>Spirotrichea</taxon>
        <taxon>Hypotrichia</taxon>
        <taxon>Euplotida</taxon>
        <taxon>Euplotidae</taxon>
        <taxon>Moneuplotes</taxon>
    </lineage>
</organism>
<proteinExistence type="predicted"/>
<sequence length="477" mass="55729">MFEVQQNKSLIGFKGDMSSKFEQMRIGVTDLRSRVDYKLKEMNDVMNKISDLFKLPKRFAEEISKNTAEINLLTDSKLHKLENHMDIKVKDFIEENTLNHIEPKLRKTKILIEECNLEFKDFQKKLHNQECKVEQQFSDVSQKITDTNQFLELQDSDIEKIKTSIRETREKIPSQQQIQSMVDACSNKLQRNICGVSEAQNGASLYNLDLSEKFDCLSATQKECITSKDAVNYIGEVKEQLEEDIIKSAQDLESKFLEIDDRIDVIHDEIDQSPIKNYPSPIKRRGSHFFRKKKGFDGQGSNVLEEDLQNLEEKVNFKIEQTRMSMINQLEKGNQMSKDIEDIKVQLTELCPRALVDENNESLREEFEKMRHEIKISKIRSKHSGRATSTYFDDFKNFIRDNKSIFYKDNKIIRKKFNNEIIRNSGRNSSFDKDGNELFKSLSPNDSLIHNPNQSVNYSFHENNNRKPIKILGLSLR</sequence>
<name>A0AAD1Y9Y0_EUPCR</name>
<dbReference type="EMBL" id="CAMPGE010029503">
    <property type="protein sequence ID" value="CAI2386980.1"/>
    <property type="molecule type" value="Genomic_DNA"/>
</dbReference>